<dbReference type="InterPro" id="IPR029063">
    <property type="entry name" value="SAM-dependent_MTases_sf"/>
</dbReference>
<dbReference type="OrthoDB" id="407325at2759"/>
<name>A0A1E4TW70_PACTA</name>
<dbReference type="EMBL" id="KV454013">
    <property type="protein sequence ID" value="ODV95979.1"/>
    <property type="molecule type" value="Genomic_DNA"/>
</dbReference>
<reference evidence="2" key="1">
    <citation type="submission" date="2016-05" db="EMBL/GenBank/DDBJ databases">
        <title>Comparative genomics of biotechnologically important yeasts.</title>
        <authorList>
            <consortium name="DOE Joint Genome Institute"/>
            <person name="Riley R."/>
            <person name="Haridas S."/>
            <person name="Wolfe K.H."/>
            <person name="Lopes M.R."/>
            <person name="Hittinger C.T."/>
            <person name="Goker M."/>
            <person name="Salamov A."/>
            <person name="Wisecaver J."/>
            <person name="Long T.M."/>
            <person name="Aerts A.L."/>
            <person name="Barry K."/>
            <person name="Choi C."/>
            <person name="Clum A."/>
            <person name="Coughlan A.Y."/>
            <person name="Deshpande S."/>
            <person name="Douglass A.P."/>
            <person name="Hanson S.J."/>
            <person name="Klenk H.-P."/>
            <person name="Labutti K."/>
            <person name="Lapidus A."/>
            <person name="Lindquist E."/>
            <person name="Lipzen A."/>
            <person name="Meier-Kolthoff J.P."/>
            <person name="Ohm R.A."/>
            <person name="Otillar R.P."/>
            <person name="Pangilinan J."/>
            <person name="Peng Y."/>
            <person name="Rokas A."/>
            <person name="Rosa C.A."/>
            <person name="Scheuner C."/>
            <person name="Sibirny A.A."/>
            <person name="Slot J.C."/>
            <person name="Stielow J.B."/>
            <person name="Sun H."/>
            <person name="Kurtzman C.P."/>
            <person name="Blackwell M."/>
            <person name="Grigoriev I.V."/>
            <person name="Jeffries T.W."/>
        </authorList>
    </citation>
    <scope>NUCLEOTIDE SEQUENCE [LARGE SCALE GENOMIC DNA]</scope>
    <source>
        <strain evidence="2">NRRL Y-2460</strain>
    </source>
</reference>
<dbReference type="SUPFAM" id="SSF53335">
    <property type="entry name" value="S-adenosyl-L-methionine-dependent methyltransferases"/>
    <property type="match status" value="1"/>
</dbReference>
<organism evidence="1 2">
    <name type="scientific">Pachysolen tannophilus NRRL Y-2460</name>
    <dbReference type="NCBI Taxonomy" id="669874"/>
    <lineage>
        <taxon>Eukaryota</taxon>
        <taxon>Fungi</taxon>
        <taxon>Dikarya</taxon>
        <taxon>Ascomycota</taxon>
        <taxon>Saccharomycotina</taxon>
        <taxon>Pichiomycetes</taxon>
        <taxon>Pachysolenaceae</taxon>
        <taxon>Pachysolen</taxon>
    </lineage>
</organism>
<dbReference type="Pfam" id="PF10294">
    <property type="entry name" value="Methyltransf_16"/>
    <property type="match status" value="1"/>
</dbReference>
<dbReference type="Proteomes" id="UP000094236">
    <property type="component" value="Unassembled WGS sequence"/>
</dbReference>
<dbReference type="AlphaFoldDB" id="A0A1E4TW70"/>
<protein>
    <recommendedName>
        <fullName evidence="3">Protein-lysine N-methyltransferase EFM6</fullName>
    </recommendedName>
</protein>
<dbReference type="Gene3D" id="3.40.50.150">
    <property type="entry name" value="Vaccinia Virus protein VP39"/>
    <property type="match status" value="1"/>
</dbReference>
<evidence type="ECO:0008006" key="3">
    <source>
        <dbReference type="Google" id="ProtNLM"/>
    </source>
</evidence>
<feature type="non-terminal residue" evidence="1">
    <location>
        <position position="214"/>
    </location>
</feature>
<sequence>IPKLVVSEDNGLNAGCGGKLWTAGKLLSIYLLENLDKVQRENNLEINKIVEIGSGTGVVGLSLGLLLKSSLALSSRKIYLTDLPLVLPILSKNIRLNNLESSISAQELDWNNEKLPDYLTHDNKKCDLVLAADCVYDPRAFDALRDTLIRLSKLNQEHEDKETVILMASVKRRKCDLKFFKMLKKTFQVQEIIDYKEYEEFRQKRCHLFKIILK</sequence>
<evidence type="ECO:0000313" key="2">
    <source>
        <dbReference type="Proteomes" id="UP000094236"/>
    </source>
</evidence>
<dbReference type="GO" id="GO:0005829">
    <property type="term" value="C:cytosol"/>
    <property type="evidence" value="ECO:0007669"/>
    <property type="project" value="TreeGrafter"/>
</dbReference>
<evidence type="ECO:0000313" key="1">
    <source>
        <dbReference type="EMBL" id="ODV95979.1"/>
    </source>
</evidence>
<accession>A0A1E4TW70</accession>
<dbReference type="PANTHER" id="PTHR14614:SF152">
    <property type="entry name" value="PROTEIN-LYSINE N-METHYLTRANSFERASE EFM6"/>
    <property type="match status" value="1"/>
</dbReference>
<gene>
    <name evidence="1" type="ORF">PACTADRAFT_30784</name>
</gene>
<dbReference type="STRING" id="669874.A0A1E4TW70"/>
<dbReference type="GO" id="GO:0008757">
    <property type="term" value="F:S-adenosylmethionine-dependent methyltransferase activity"/>
    <property type="evidence" value="ECO:0007669"/>
    <property type="project" value="UniProtKB-ARBA"/>
</dbReference>
<keyword evidence="2" id="KW-1185">Reference proteome</keyword>
<feature type="non-terminal residue" evidence="1">
    <location>
        <position position="1"/>
    </location>
</feature>
<dbReference type="InterPro" id="IPR019410">
    <property type="entry name" value="Methyltransf_16"/>
</dbReference>
<dbReference type="PANTHER" id="PTHR14614">
    <property type="entry name" value="HEPATOCELLULAR CARCINOMA-ASSOCIATED ANTIGEN"/>
    <property type="match status" value="1"/>
</dbReference>
<proteinExistence type="predicted"/>